<evidence type="ECO:0000259" key="8">
    <source>
        <dbReference type="PROSITE" id="PS50893"/>
    </source>
</evidence>
<keyword evidence="4 10" id="KW-0067">ATP-binding</keyword>
<keyword evidence="11" id="KW-1185">Reference proteome</keyword>
<dbReference type="PANTHER" id="PTHR24221">
    <property type="entry name" value="ATP-BINDING CASSETTE SUB-FAMILY B"/>
    <property type="match status" value="1"/>
</dbReference>
<dbReference type="PROSITE" id="PS50893">
    <property type="entry name" value="ABC_TRANSPORTER_2"/>
    <property type="match status" value="1"/>
</dbReference>
<dbReference type="InterPro" id="IPR017871">
    <property type="entry name" value="ABC_transporter-like_CS"/>
</dbReference>
<keyword evidence="5 7" id="KW-1133">Transmembrane helix</keyword>
<gene>
    <name evidence="10" type="ORF">HMF7854_08155</name>
</gene>
<feature type="transmembrane region" description="Helical" evidence="7">
    <location>
        <begin position="20"/>
        <end position="44"/>
    </location>
</feature>
<keyword evidence="6 7" id="KW-0472">Membrane</keyword>
<evidence type="ECO:0000313" key="10">
    <source>
        <dbReference type="EMBL" id="RST30813.1"/>
    </source>
</evidence>
<evidence type="ECO:0000259" key="9">
    <source>
        <dbReference type="PROSITE" id="PS50929"/>
    </source>
</evidence>
<sequence length="558" mass="58845">MTLLRSLLAALPAARRRELLLLLLLMLLGGAAELVTLGTVVPFVSGLTGAATQRLHLLPTLPPLAAAMLFVGAVVTASAIRLLLEWESNRTVLEAGHDLDLLVQRRLLAQPYAWHLRHHSSGALAALEKVQVLTFVVLLPSLRALVAFVLAACIVAGLLVISGPLVLVAGVLLALAYGALSLLARRPLTADSRKLGSAYDRRIQLVQESLGGIRDVLIDGSQEQHVEAFRRVDRQIVDARLRVTLLGTAPRFLIEPLGILLLAAVAVLFSSRQGGLGAALPALGALALGAQRLLPLLQQIYGAVAAVGGHWQFAADVVGLLALPDHAAARPEQPLPFRTALRLEDIGFAYEGCTEAAIDGVMLTIPVGSRTALVGRSGSGKSTLADLIMGLLTPDIGTMSADGVRIGPALLPAWQANIAHVPQSVFLFDASLAANVAMAGLDHPIDRAAVMRALEQAQLGPWLATLPDGLDTFAGEQGVRLSGGQRQRIGLARAIYKQAPLLILDEPTSALDAETEEAVIRVLDSLQAEGRTILIISHRPGSVAGCDQVIRLEHGCIA</sequence>
<dbReference type="EMBL" id="RWJF01000001">
    <property type="protein sequence ID" value="RST30813.1"/>
    <property type="molecule type" value="Genomic_DNA"/>
</dbReference>
<dbReference type="PANTHER" id="PTHR24221:SF632">
    <property type="entry name" value="ATP-DEPENDENT LIPID A-CORE FLIPPASE"/>
    <property type="match status" value="1"/>
</dbReference>
<dbReference type="SUPFAM" id="SSF90123">
    <property type="entry name" value="ABC transporter transmembrane region"/>
    <property type="match status" value="1"/>
</dbReference>
<feature type="transmembrane region" description="Helical" evidence="7">
    <location>
        <begin position="252"/>
        <end position="270"/>
    </location>
</feature>
<feature type="transmembrane region" description="Helical" evidence="7">
    <location>
        <begin position="132"/>
        <end position="159"/>
    </location>
</feature>
<comment type="caution">
    <text evidence="10">The sequence shown here is derived from an EMBL/GenBank/DDBJ whole genome shotgun (WGS) entry which is preliminary data.</text>
</comment>
<feature type="domain" description="ABC transmembrane type-1" evidence="9">
    <location>
        <begin position="20"/>
        <end position="309"/>
    </location>
</feature>
<dbReference type="GO" id="GO:0005524">
    <property type="term" value="F:ATP binding"/>
    <property type="evidence" value="ECO:0007669"/>
    <property type="project" value="UniProtKB-KW"/>
</dbReference>
<evidence type="ECO:0000256" key="6">
    <source>
        <dbReference type="ARBA" id="ARBA00023136"/>
    </source>
</evidence>
<dbReference type="RefSeq" id="WP_126718647.1">
    <property type="nucleotide sequence ID" value="NZ_RWJF01000001.1"/>
</dbReference>
<dbReference type="PROSITE" id="PS50929">
    <property type="entry name" value="ABC_TM1F"/>
    <property type="match status" value="1"/>
</dbReference>
<dbReference type="AlphaFoldDB" id="A0A429V9Z9"/>
<dbReference type="SMART" id="SM00382">
    <property type="entry name" value="AAA"/>
    <property type="match status" value="1"/>
</dbReference>
<comment type="subcellular location">
    <subcellularLocation>
        <location evidence="1">Cell membrane</location>
        <topology evidence="1">Multi-pass membrane protein</topology>
    </subcellularLocation>
</comment>
<dbReference type="InterPro" id="IPR036640">
    <property type="entry name" value="ABC1_TM_sf"/>
</dbReference>
<evidence type="ECO:0000256" key="3">
    <source>
        <dbReference type="ARBA" id="ARBA00022741"/>
    </source>
</evidence>
<evidence type="ECO:0000256" key="1">
    <source>
        <dbReference type="ARBA" id="ARBA00004651"/>
    </source>
</evidence>
<dbReference type="InterPro" id="IPR003593">
    <property type="entry name" value="AAA+_ATPase"/>
</dbReference>
<dbReference type="InterPro" id="IPR039421">
    <property type="entry name" value="Type_1_exporter"/>
</dbReference>
<dbReference type="InterPro" id="IPR011527">
    <property type="entry name" value="ABC1_TM_dom"/>
</dbReference>
<feature type="transmembrane region" description="Helical" evidence="7">
    <location>
        <begin position="64"/>
        <end position="84"/>
    </location>
</feature>
<dbReference type="InterPro" id="IPR027417">
    <property type="entry name" value="P-loop_NTPase"/>
</dbReference>
<organism evidence="10 11">
    <name type="scientific">Sphingomonas ginkgonis</name>
    <dbReference type="NCBI Taxonomy" id="2315330"/>
    <lineage>
        <taxon>Bacteria</taxon>
        <taxon>Pseudomonadati</taxon>
        <taxon>Pseudomonadota</taxon>
        <taxon>Alphaproteobacteria</taxon>
        <taxon>Sphingomonadales</taxon>
        <taxon>Sphingomonadaceae</taxon>
        <taxon>Sphingomonas</taxon>
    </lineage>
</organism>
<dbReference type="InterPro" id="IPR003439">
    <property type="entry name" value="ABC_transporter-like_ATP-bd"/>
</dbReference>
<accession>A0A429V9Z9</accession>
<dbReference type="Proteomes" id="UP000274661">
    <property type="component" value="Unassembled WGS sequence"/>
</dbReference>
<dbReference type="OrthoDB" id="5288711at2"/>
<dbReference type="Gene3D" id="1.20.1560.10">
    <property type="entry name" value="ABC transporter type 1, transmembrane domain"/>
    <property type="match status" value="1"/>
</dbReference>
<dbReference type="GO" id="GO:0005886">
    <property type="term" value="C:plasma membrane"/>
    <property type="evidence" value="ECO:0007669"/>
    <property type="project" value="UniProtKB-SubCell"/>
</dbReference>
<feature type="domain" description="ABC transporter" evidence="8">
    <location>
        <begin position="341"/>
        <end position="558"/>
    </location>
</feature>
<dbReference type="GO" id="GO:0140359">
    <property type="term" value="F:ABC-type transporter activity"/>
    <property type="evidence" value="ECO:0007669"/>
    <property type="project" value="InterPro"/>
</dbReference>
<dbReference type="SUPFAM" id="SSF52540">
    <property type="entry name" value="P-loop containing nucleoside triphosphate hydrolases"/>
    <property type="match status" value="1"/>
</dbReference>
<dbReference type="PROSITE" id="PS00211">
    <property type="entry name" value="ABC_TRANSPORTER_1"/>
    <property type="match status" value="1"/>
</dbReference>
<evidence type="ECO:0000256" key="4">
    <source>
        <dbReference type="ARBA" id="ARBA00022840"/>
    </source>
</evidence>
<evidence type="ECO:0000256" key="5">
    <source>
        <dbReference type="ARBA" id="ARBA00022989"/>
    </source>
</evidence>
<evidence type="ECO:0000256" key="2">
    <source>
        <dbReference type="ARBA" id="ARBA00022692"/>
    </source>
</evidence>
<dbReference type="GO" id="GO:0034040">
    <property type="term" value="F:ATPase-coupled lipid transmembrane transporter activity"/>
    <property type="evidence" value="ECO:0007669"/>
    <property type="project" value="TreeGrafter"/>
</dbReference>
<evidence type="ECO:0000256" key="7">
    <source>
        <dbReference type="SAM" id="Phobius"/>
    </source>
</evidence>
<dbReference type="Gene3D" id="3.40.50.300">
    <property type="entry name" value="P-loop containing nucleotide triphosphate hydrolases"/>
    <property type="match status" value="1"/>
</dbReference>
<dbReference type="Pfam" id="PF00664">
    <property type="entry name" value="ABC_membrane"/>
    <property type="match status" value="1"/>
</dbReference>
<evidence type="ECO:0000313" key="11">
    <source>
        <dbReference type="Proteomes" id="UP000274661"/>
    </source>
</evidence>
<dbReference type="GO" id="GO:0016887">
    <property type="term" value="F:ATP hydrolysis activity"/>
    <property type="evidence" value="ECO:0007669"/>
    <property type="project" value="InterPro"/>
</dbReference>
<dbReference type="CDD" id="cd03228">
    <property type="entry name" value="ABCC_MRP_Like"/>
    <property type="match status" value="1"/>
</dbReference>
<feature type="transmembrane region" description="Helical" evidence="7">
    <location>
        <begin position="165"/>
        <end position="184"/>
    </location>
</feature>
<keyword evidence="2 7" id="KW-0812">Transmembrane</keyword>
<keyword evidence="3" id="KW-0547">Nucleotide-binding</keyword>
<name>A0A429V9Z9_9SPHN</name>
<protein>
    <submittedName>
        <fullName evidence="10">ABC transporter ATP-binding protein</fullName>
    </submittedName>
</protein>
<reference evidence="10 11" key="1">
    <citation type="submission" date="2018-12" db="EMBL/GenBank/DDBJ databases">
        <title>Sphingomonas sp. HMF7854 Genome sequencing and assembly.</title>
        <authorList>
            <person name="Cha I."/>
            <person name="Kang H."/>
            <person name="Kim H."/>
            <person name="Kang J."/>
            <person name="Joh K."/>
        </authorList>
    </citation>
    <scope>NUCLEOTIDE SEQUENCE [LARGE SCALE GENOMIC DNA]</scope>
    <source>
        <strain evidence="10 11">HMF7854</strain>
    </source>
</reference>
<dbReference type="Pfam" id="PF00005">
    <property type="entry name" value="ABC_tran"/>
    <property type="match status" value="1"/>
</dbReference>
<proteinExistence type="predicted"/>